<evidence type="ECO:0000313" key="2">
    <source>
        <dbReference type="Proteomes" id="UP000485058"/>
    </source>
</evidence>
<organism evidence="1 2">
    <name type="scientific">Haematococcus lacustris</name>
    <name type="common">Green alga</name>
    <name type="synonym">Haematococcus pluvialis</name>
    <dbReference type="NCBI Taxonomy" id="44745"/>
    <lineage>
        <taxon>Eukaryota</taxon>
        <taxon>Viridiplantae</taxon>
        <taxon>Chlorophyta</taxon>
        <taxon>core chlorophytes</taxon>
        <taxon>Chlorophyceae</taxon>
        <taxon>CS clade</taxon>
        <taxon>Chlamydomonadales</taxon>
        <taxon>Haematococcaceae</taxon>
        <taxon>Haematococcus</taxon>
    </lineage>
</organism>
<protein>
    <submittedName>
        <fullName evidence="1">Uncharacterized protein</fullName>
    </submittedName>
</protein>
<keyword evidence="2" id="KW-1185">Reference proteome</keyword>
<name>A0A6A0A6J9_HAELA</name>
<dbReference type="AlphaFoldDB" id="A0A6A0A6J9"/>
<proteinExistence type="predicted"/>
<comment type="caution">
    <text evidence="1">The sequence shown here is derived from an EMBL/GenBank/DDBJ whole genome shotgun (WGS) entry which is preliminary data.</text>
</comment>
<evidence type="ECO:0000313" key="1">
    <source>
        <dbReference type="EMBL" id="GFH28155.1"/>
    </source>
</evidence>
<gene>
    <name evidence="1" type="ORF">HaLaN_26597</name>
</gene>
<dbReference type="EMBL" id="BLLF01003765">
    <property type="protein sequence ID" value="GFH28155.1"/>
    <property type="molecule type" value="Genomic_DNA"/>
</dbReference>
<reference evidence="1 2" key="1">
    <citation type="submission" date="2020-02" db="EMBL/GenBank/DDBJ databases">
        <title>Draft genome sequence of Haematococcus lacustris strain NIES-144.</title>
        <authorList>
            <person name="Morimoto D."/>
            <person name="Nakagawa S."/>
            <person name="Yoshida T."/>
            <person name="Sawayama S."/>
        </authorList>
    </citation>
    <scope>NUCLEOTIDE SEQUENCE [LARGE SCALE GENOMIC DNA]</scope>
    <source>
        <strain evidence="1 2">NIES-144</strain>
    </source>
</reference>
<accession>A0A6A0A6J9</accession>
<sequence>MDITSASFRLPALWLDGDLMHHPARPLRLENVAESLGCRGIRNASAPHRVQPWQWAARGSWRAAPGHQGCQSGVIKGATEDATTCMWASCDEVVAMVIVFSIHMQHGECTRSDSAPHVDPEKVHVDPDVVLNAMHVRAVMEAH</sequence>
<dbReference type="Proteomes" id="UP000485058">
    <property type="component" value="Unassembled WGS sequence"/>
</dbReference>